<dbReference type="CDD" id="cd00082">
    <property type="entry name" value="HisKA"/>
    <property type="match status" value="1"/>
</dbReference>
<evidence type="ECO:0000313" key="11">
    <source>
        <dbReference type="EMBL" id="KAF1045381.1"/>
    </source>
</evidence>
<dbReference type="GO" id="GO:0009927">
    <property type="term" value="F:histidine phosphotransfer kinase activity"/>
    <property type="evidence" value="ECO:0007669"/>
    <property type="project" value="TreeGrafter"/>
</dbReference>
<reference evidence="12" key="1">
    <citation type="journal article" date="2020" name="MBio">
        <title>Horizontal gene transfer to a defensive symbiont with a reduced genome amongst a multipartite beetle microbiome.</title>
        <authorList>
            <person name="Waterworth S.C."/>
            <person name="Florez L.V."/>
            <person name="Rees E.R."/>
            <person name="Hertweck C."/>
            <person name="Kaltenpoth M."/>
            <person name="Kwan J.C."/>
        </authorList>
    </citation>
    <scope>NUCLEOTIDE SEQUENCE [LARGE SCALE GENOMIC DNA]</scope>
</reference>
<dbReference type="Gene3D" id="1.10.287.130">
    <property type="match status" value="1"/>
</dbReference>
<evidence type="ECO:0000256" key="1">
    <source>
        <dbReference type="ARBA" id="ARBA00000085"/>
    </source>
</evidence>
<dbReference type="SMART" id="SM00387">
    <property type="entry name" value="HATPase_c"/>
    <property type="match status" value="1"/>
</dbReference>
<dbReference type="InterPro" id="IPR003594">
    <property type="entry name" value="HATPase_dom"/>
</dbReference>
<organism evidence="11 12">
    <name type="scientific">Herbaspirillum frisingense</name>
    <dbReference type="NCBI Taxonomy" id="92645"/>
    <lineage>
        <taxon>Bacteria</taxon>
        <taxon>Pseudomonadati</taxon>
        <taxon>Pseudomonadota</taxon>
        <taxon>Betaproteobacteria</taxon>
        <taxon>Burkholderiales</taxon>
        <taxon>Oxalobacteraceae</taxon>
        <taxon>Herbaspirillum</taxon>
    </lineage>
</organism>
<protein>
    <recommendedName>
        <fullName evidence="3">histidine kinase</fullName>
        <ecNumber evidence="3">2.7.13.3</ecNumber>
    </recommendedName>
</protein>
<dbReference type="Gene3D" id="3.30.565.10">
    <property type="entry name" value="Histidine kinase-like ATPase, C-terminal domain"/>
    <property type="match status" value="1"/>
</dbReference>
<dbReference type="EC" id="2.7.13.3" evidence="3"/>
<evidence type="ECO:0000259" key="9">
    <source>
        <dbReference type="PROSITE" id="PS50110"/>
    </source>
</evidence>
<dbReference type="Pfam" id="PF02518">
    <property type="entry name" value="HATPase_c"/>
    <property type="match status" value="1"/>
</dbReference>
<dbReference type="InterPro" id="IPR000014">
    <property type="entry name" value="PAS"/>
</dbReference>
<dbReference type="PROSITE" id="PS50110">
    <property type="entry name" value="RESPONSE_REGULATORY"/>
    <property type="match status" value="1"/>
</dbReference>
<name>A0A7V8FY58_9BURK</name>
<dbReference type="InterPro" id="IPR003661">
    <property type="entry name" value="HisK_dim/P_dom"/>
</dbReference>
<evidence type="ECO:0000259" key="8">
    <source>
        <dbReference type="PROSITE" id="PS50109"/>
    </source>
</evidence>
<comment type="subcellular location">
    <subcellularLocation>
        <location evidence="2">Cell inner membrane</location>
        <topology evidence="2">Multi-pass membrane protein</topology>
    </subcellularLocation>
</comment>
<dbReference type="InterPro" id="IPR013656">
    <property type="entry name" value="PAS_4"/>
</dbReference>
<evidence type="ECO:0000256" key="4">
    <source>
        <dbReference type="ARBA" id="ARBA00022553"/>
    </source>
</evidence>
<dbReference type="InterPro" id="IPR001610">
    <property type="entry name" value="PAC"/>
</dbReference>
<dbReference type="Gene3D" id="3.30.450.20">
    <property type="entry name" value="PAS domain"/>
    <property type="match status" value="3"/>
</dbReference>
<gene>
    <name evidence="11" type="primary">luxQ_1</name>
    <name evidence="11" type="ORF">GAK35_01375</name>
</gene>
<dbReference type="Pfam" id="PF00072">
    <property type="entry name" value="Response_reg"/>
    <property type="match status" value="1"/>
</dbReference>
<dbReference type="PANTHER" id="PTHR43047:SF72">
    <property type="entry name" value="OSMOSENSING HISTIDINE PROTEIN KINASE SLN1"/>
    <property type="match status" value="1"/>
</dbReference>
<dbReference type="SUPFAM" id="SSF55785">
    <property type="entry name" value="PYP-like sensor domain (PAS domain)"/>
    <property type="match status" value="3"/>
</dbReference>
<dbReference type="NCBIfam" id="TIGR00229">
    <property type="entry name" value="sensory_box"/>
    <property type="match status" value="2"/>
</dbReference>
<evidence type="ECO:0000256" key="5">
    <source>
        <dbReference type="ARBA" id="ARBA00022679"/>
    </source>
</evidence>
<dbReference type="SUPFAM" id="SSF52172">
    <property type="entry name" value="CheY-like"/>
    <property type="match status" value="1"/>
</dbReference>
<dbReference type="PROSITE" id="PS50113">
    <property type="entry name" value="PAC"/>
    <property type="match status" value="2"/>
</dbReference>
<feature type="domain" description="Response regulatory" evidence="9">
    <location>
        <begin position="799"/>
        <end position="915"/>
    </location>
</feature>
<evidence type="ECO:0000256" key="2">
    <source>
        <dbReference type="ARBA" id="ARBA00004429"/>
    </source>
</evidence>
<comment type="catalytic activity">
    <reaction evidence="1">
        <text>ATP + protein L-histidine = ADP + protein N-phospho-L-histidine.</text>
        <dbReference type="EC" id="2.7.13.3"/>
    </reaction>
</comment>
<dbReference type="PRINTS" id="PR00344">
    <property type="entry name" value="BCTRLSENSOR"/>
</dbReference>
<dbReference type="Pfam" id="PF08448">
    <property type="entry name" value="PAS_4"/>
    <property type="match status" value="1"/>
</dbReference>
<evidence type="ECO:0000256" key="6">
    <source>
        <dbReference type="ARBA" id="ARBA00022777"/>
    </source>
</evidence>
<dbReference type="InterPro" id="IPR035965">
    <property type="entry name" value="PAS-like_dom_sf"/>
</dbReference>
<dbReference type="GO" id="GO:0005886">
    <property type="term" value="C:plasma membrane"/>
    <property type="evidence" value="ECO:0007669"/>
    <property type="project" value="UniProtKB-SubCell"/>
</dbReference>
<dbReference type="PROSITE" id="PS50109">
    <property type="entry name" value="HIS_KIN"/>
    <property type="match status" value="1"/>
</dbReference>
<dbReference type="InterPro" id="IPR036097">
    <property type="entry name" value="HisK_dim/P_sf"/>
</dbReference>
<dbReference type="SUPFAM" id="SSF55874">
    <property type="entry name" value="ATPase domain of HSP90 chaperone/DNA topoisomerase II/histidine kinase"/>
    <property type="match status" value="1"/>
</dbReference>
<dbReference type="Gene3D" id="3.40.50.2300">
    <property type="match status" value="1"/>
</dbReference>
<dbReference type="Pfam" id="PF08447">
    <property type="entry name" value="PAS_3"/>
    <property type="match status" value="2"/>
</dbReference>
<dbReference type="SMART" id="SM00388">
    <property type="entry name" value="HisKA"/>
    <property type="match status" value="1"/>
</dbReference>
<feature type="domain" description="Histidine kinase" evidence="8">
    <location>
        <begin position="559"/>
        <end position="777"/>
    </location>
</feature>
<dbReference type="Pfam" id="PF00512">
    <property type="entry name" value="HisKA"/>
    <property type="match status" value="1"/>
</dbReference>
<dbReference type="InterPro" id="IPR011006">
    <property type="entry name" value="CheY-like_superfamily"/>
</dbReference>
<dbReference type="GO" id="GO:0000155">
    <property type="term" value="F:phosphorelay sensor kinase activity"/>
    <property type="evidence" value="ECO:0007669"/>
    <property type="project" value="InterPro"/>
</dbReference>
<feature type="domain" description="PAC" evidence="10">
    <location>
        <begin position="233"/>
        <end position="286"/>
    </location>
</feature>
<keyword evidence="5" id="KW-0808">Transferase</keyword>
<evidence type="ECO:0000256" key="3">
    <source>
        <dbReference type="ARBA" id="ARBA00012438"/>
    </source>
</evidence>
<dbReference type="AlphaFoldDB" id="A0A7V8FY58"/>
<dbReference type="FunFam" id="3.30.565.10:FF:000006">
    <property type="entry name" value="Sensor histidine kinase WalK"/>
    <property type="match status" value="1"/>
</dbReference>
<sequence>MDKRLALLTSIAELKSSHDEAAAMLSRIMLNAIRAARDEEEAPPLKSVRQYRKAIKDLKIQCLQVEMILAEIVGKPWSVLFDIARPSQWLEQARRHGKLLLDAPLQSRSGRALTGAATLYRLEEAEHSGFGLIVNMSAPAHAAGLAAPDDLRLRDTQQRAELATDAAGLGIWMWDAENDKGFWENERMYELFGLPSNCEPLSAGRFQSDLAHPDDILALRDALARCAEGRSRLHYEGRFYRGAERELRWLELRGELRAGDAPGQRRVIGTAADITDRKCAQAALLEAQARIDAILMAGEIATWTIDIPRQVIRTDQHAGELPGIAESHLSGTLEAHLGAVHEAERSAVAMQMENAIHGDGRYQAAYRVRSTRGGLRHVIARGRVEYAEDGTPLRLTGALIDVTRQKHAEAALQVSQERYRTLFESIDEGFCLIEMLFDRNGKPCDYRFLETNPAFEKHTGLVNAVGKTILELAPGQDQHWFDKYGQVAMSGQPLRFIDESTPLRRWFDVHASRFGAPANRHVAVLFNDITARRRAEEDLKHAAAELAESDRRKTQFLATLAHELRNPLAPIRTGLDIMRINGGNAAAMERVQGIMQRQITQMARLIDDLLDISRINSGKVVLQREAIDLRETLSALVETMQPQIDAAGHMLSLKLPREPMPIDADATRITQIFGNLLNNAIKYTPKGGRILISARRLDGQMEVSVADTGVGIPRDALDQVFEMFTQVSRNMGQAQGGLGIGLSLVRSLVEMHGGTVRADSEGAEMGSTFTVVLPARQPAAAPGNTAPAAPVITGPKPVRVLVADDNRDAALTLAELLELHGYSTAVAHDGYQAVALARSFAPDVAFLDIGMPGLDGYATAGALRQTEGMAHLMLVALTGWAAAEDRERSALAGFNVHLKKPVDTDTLLDLLAKLPLQRDAA</sequence>
<dbReference type="SMART" id="SM00448">
    <property type="entry name" value="REC"/>
    <property type="match status" value="1"/>
</dbReference>
<proteinExistence type="predicted"/>
<dbReference type="InterPro" id="IPR000700">
    <property type="entry name" value="PAS-assoc_C"/>
</dbReference>
<dbReference type="EMBL" id="WNDX01000031">
    <property type="protein sequence ID" value="KAF1045381.1"/>
    <property type="molecule type" value="Genomic_DNA"/>
</dbReference>
<accession>A0A7V8FY58</accession>
<evidence type="ECO:0000256" key="7">
    <source>
        <dbReference type="PROSITE-ProRule" id="PRU00169"/>
    </source>
</evidence>
<dbReference type="SMART" id="SM00086">
    <property type="entry name" value="PAC"/>
    <property type="match status" value="2"/>
</dbReference>
<dbReference type="Proteomes" id="UP000462435">
    <property type="component" value="Unassembled WGS sequence"/>
</dbReference>
<feature type="modified residue" description="4-aspartylphosphate" evidence="7">
    <location>
        <position position="848"/>
    </location>
</feature>
<dbReference type="InterPro" id="IPR036890">
    <property type="entry name" value="HATPase_C_sf"/>
</dbReference>
<dbReference type="InterPro" id="IPR001789">
    <property type="entry name" value="Sig_transdc_resp-reg_receiver"/>
</dbReference>
<dbReference type="SUPFAM" id="SSF47384">
    <property type="entry name" value="Homodimeric domain of signal transducing histidine kinase"/>
    <property type="match status" value="1"/>
</dbReference>
<dbReference type="InterPro" id="IPR005467">
    <property type="entry name" value="His_kinase_dom"/>
</dbReference>
<keyword evidence="6 11" id="KW-0418">Kinase</keyword>
<feature type="domain" description="PAC" evidence="10">
    <location>
        <begin position="362"/>
        <end position="414"/>
    </location>
</feature>
<keyword evidence="4 7" id="KW-0597">Phosphoprotein</keyword>
<comment type="caution">
    <text evidence="11">The sequence shown here is derived from an EMBL/GenBank/DDBJ whole genome shotgun (WGS) entry which is preliminary data.</text>
</comment>
<evidence type="ECO:0000259" key="10">
    <source>
        <dbReference type="PROSITE" id="PS50113"/>
    </source>
</evidence>
<dbReference type="InterPro" id="IPR004358">
    <property type="entry name" value="Sig_transdc_His_kin-like_C"/>
</dbReference>
<dbReference type="PANTHER" id="PTHR43047">
    <property type="entry name" value="TWO-COMPONENT HISTIDINE PROTEIN KINASE"/>
    <property type="match status" value="1"/>
</dbReference>
<dbReference type="InterPro" id="IPR013655">
    <property type="entry name" value="PAS_fold_3"/>
</dbReference>
<evidence type="ECO:0000313" key="12">
    <source>
        <dbReference type="Proteomes" id="UP000462435"/>
    </source>
</evidence>
<dbReference type="CDD" id="cd00130">
    <property type="entry name" value="PAS"/>
    <property type="match status" value="1"/>
</dbReference>